<dbReference type="PROSITE" id="PS50268">
    <property type="entry name" value="CADHERIN_2"/>
    <property type="match status" value="5"/>
</dbReference>
<evidence type="ECO:0000256" key="11">
    <source>
        <dbReference type="PROSITE-ProRule" id="PRU00043"/>
    </source>
</evidence>
<evidence type="ECO:0000313" key="13">
    <source>
        <dbReference type="EMBL" id="KRT82261.1"/>
    </source>
</evidence>
<keyword evidence="9" id="KW-0472">Membrane</keyword>
<keyword evidence="2" id="KW-0245">EGF-like domain</keyword>
<dbReference type="InterPro" id="IPR020894">
    <property type="entry name" value="Cadherin_CS"/>
</dbReference>
<evidence type="ECO:0000256" key="10">
    <source>
        <dbReference type="ARBA" id="ARBA00023157"/>
    </source>
</evidence>
<keyword evidence="6 11" id="KW-0106">Calcium</keyword>
<dbReference type="Pfam" id="PF00028">
    <property type="entry name" value="Cadherin"/>
    <property type="match status" value="4"/>
</dbReference>
<proteinExistence type="predicted"/>
<sequence length="610" mass="66191">SRSQLTPIGTTIFQNVLAKDEDSGANGLVEYSIVPGSHFDLDYANSGRLNTADGYGFFAINLPHQGQVTVNRTLDYEKTQRYYVTIVATDKAKNEAERLSATTTLTVNIKDDDDQNPSFIYKGCMLLDGACINPEYSASVSSGVLHGILNISPEKIQAVDMDTINSPIRYTFVSGVPDSYKEYFRIDPDTGAVHQVKAVDTSTTKLFNIIIKAQEISEAKRSTTAKLAITVKPVDANPPEIVASSTEGFVNENSPVGTNVLDSGGNPLFVTVEDKDFEPEDPKPAYTFELTTPYFTIDKLGNLIVNENNLDRDPPNPGKFRFQIVAREKTGAAASAPISLTVNLKDVNDNPPVLPIIPPIMVPAGDTKQKITRVQATDNDEGENAEITYSIYHVSNNGNNKFVINPKTGDIETVGKLNAGEQYSLTVQATDSGGLYTQAIVEVTISPGPNTQSPVFEQSVYDIEVSEGATINSTVATVMAVDPEDDPVSYSIVSGNDLRQFAIGSKSGIITVIRKLDREDLTKYRLIIKAEDTGKLASTATVNIKVTDINDKNPEFVGDPYNFTVKEGLNKTYVGKVHATDADEGVNALVTYMIPSDLPFHVDNETGEIT</sequence>
<dbReference type="PANTHER" id="PTHR24025">
    <property type="entry name" value="DESMOGLEIN FAMILY MEMBER"/>
    <property type="match status" value="1"/>
</dbReference>
<dbReference type="Proteomes" id="UP000051574">
    <property type="component" value="Unassembled WGS sequence"/>
</dbReference>
<evidence type="ECO:0000256" key="3">
    <source>
        <dbReference type="ARBA" id="ARBA00022692"/>
    </source>
</evidence>
<dbReference type="Gene3D" id="2.60.40.60">
    <property type="entry name" value="Cadherins"/>
    <property type="match status" value="6"/>
</dbReference>
<dbReference type="CDD" id="cd11304">
    <property type="entry name" value="Cadherin_repeat"/>
    <property type="match status" value="6"/>
</dbReference>
<feature type="non-terminal residue" evidence="13">
    <location>
        <position position="610"/>
    </location>
</feature>
<feature type="domain" description="Cadherin" evidence="12">
    <location>
        <begin position="132"/>
        <end position="241"/>
    </location>
</feature>
<comment type="subcellular location">
    <subcellularLocation>
        <location evidence="1">Membrane</location>
        <topology evidence="1">Single-pass membrane protein</topology>
    </subcellularLocation>
</comment>
<dbReference type="FunFam" id="2.60.40.60:FF:000275">
    <property type="entry name" value="Si:dkey-30k22.7"/>
    <property type="match status" value="1"/>
</dbReference>
<evidence type="ECO:0000256" key="5">
    <source>
        <dbReference type="ARBA" id="ARBA00022737"/>
    </source>
</evidence>
<dbReference type="PROSITE" id="PS00232">
    <property type="entry name" value="CADHERIN_1"/>
    <property type="match status" value="1"/>
</dbReference>
<keyword evidence="7" id="KW-0130">Cell adhesion</keyword>
<feature type="domain" description="Cadherin" evidence="12">
    <location>
        <begin position="242"/>
        <end position="354"/>
    </location>
</feature>
<evidence type="ECO:0000256" key="1">
    <source>
        <dbReference type="ARBA" id="ARBA00004167"/>
    </source>
</evidence>
<gene>
    <name evidence="13" type="ORF">AMK59_3624</name>
</gene>
<dbReference type="AlphaFoldDB" id="A0A0T6B4Z0"/>
<dbReference type="InterPro" id="IPR015919">
    <property type="entry name" value="Cadherin-like_sf"/>
</dbReference>
<dbReference type="SMART" id="SM00112">
    <property type="entry name" value="CA"/>
    <property type="match status" value="5"/>
</dbReference>
<dbReference type="InterPro" id="IPR002126">
    <property type="entry name" value="Cadherin-like_dom"/>
</dbReference>
<dbReference type="PRINTS" id="PR00205">
    <property type="entry name" value="CADHERIN"/>
</dbReference>
<dbReference type="FunFam" id="2.60.40.60:FF:000315">
    <property type="entry name" value="CaDHerin family"/>
    <property type="match status" value="1"/>
</dbReference>
<dbReference type="GO" id="GO:0005509">
    <property type="term" value="F:calcium ion binding"/>
    <property type="evidence" value="ECO:0007669"/>
    <property type="project" value="UniProtKB-UniRule"/>
</dbReference>
<comment type="caution">
    <text evidence="13">The sequence shown here is derived from an EMBL/GenBank/DDBJ whole genome shotgun (WGS) entry which is preliminary data.</text>
</comment>
<dbReference type="OrthoDB" id="10029135at2759"/>
<keyword evidence="5" id="KW-0677">Repeat</keyword>
<evidence type="ECO:0000256" key="4">
    <source>
        <dbReference type="ARBA" id="ARBA00022729"/>
    </source>
</evidence>
<evidence type="ECO:0000256" key="9">
    <source>
        <dbReference type="ARBA" id="ARBA00023136"/>
    </source>
</evidence>
<name>A0A0T6B4Z0_9SCAR</name>
<dbReference type="FunFam" id="2.60.40.60:FF:000381">
    <property type="entry name" value="Protocadherin 15"/>
    <property type="match status" value="1"/>
</dbReference>
<dbReference type="SUPFAM" id="SSF49313">
    <property type="entry name" value="Cadherin-like"/>
    <property type="match status" value="6"/>
</dbReference>
<dbReference type="GO" id="GO:0005911">
    <property type="term" value="C:cell-cell junction"/>
    <property type="evidence" value="ECO:0007669"/>
    <property type="project" value="TreeGrafter"/>
</dbReference>
<keyword evidence="8" id="KW-1133">Transmembrane helix</keyword>
<evidence type="ECO:0000256" key="8">
    <source>
        <dbReference type="ARBA" id="ARBA00022989"/>
    </source>
</evidence>
<keyword evidence="14" id="KW-1185">Reference proteome</keyword>
<reference evidence="13 14" key="1">
    <citation type="submission" date="2015-09" db="EMBL/GenBank/DDBJ databases">
        <title>Draft genome of the scarab beetle Oryctes borbonicus.</title>
        <authorList>
            <person name="Meyer J.M."/>
            <person name="Markov G.V."/>
            <person name="Baskaran P."/>
            <person name="Herrmann M."/>
            <person name="Sommer R.J."/>
            <person name="Roedelsperger C."/>
        </authorList>
    </citation>
    <scope>NUCLEOTIDE SEQUENCE [LARGE SCALE GENOMIC DNA]</scope>
    <source>
        <strain evidence="13">OB123</strain>
        <tissue evidence="13">Whole animal</tissue>
    </source>
</reference>
<feature type="domain" description="Cadherin" evidence="12">
    <location>
        <begin position="371"/>
        <end position="456"/>
    </location>
</feature>
<evidence type="ECO:0000313" key="14">
    <source>
        <dbReference type="Proteomes" id="UP000051574"/>
    </source>
</evidence>
<feature type="domain" description="Cadherin" evidence="12">
    <location>
        <begin position="457"/>
        <end position="556"/>
    </location>
</feature>
<evidence type="ECO:0000259" key="12">
    <source>
        <dbReference type="PROSITE" id="PS50268"/>
    </source>
</evidence>
<evidence type="ECO:0000256" key="7">
    <source>
        <dbReference type="ARBA" id="ARBA00022889"/>
    </source>
</evidence>
<keyword evidence="4" id="KW-0732">Signal</keyword>
<dbReference type="FunFam" id="2.60.40.60:FF:000058">
    <property type="entry name" value="FAT atypical cadherin 3"/>
    <property type="match status" value="1"/>
</dbReference>
<dbReference type="GO" id="GO:0005886">
    <property type="term" value="C:plasma membrane"/>
    <property type="evidence" value="ECO:0007669"/>
    <property type="project" value="InterPro"/>
</dbReference>
<dbReference type="PANTHER" id="PTHR24025:SF23">
    <property type="entry name" value="NEURAL-CADHERIN"/>
    <property type="match status" value="1"/>
</dbReference>
<accession>A0A0T6B4Z0</accession>
<dbReference type="InterPro" id="IPR050971">
    <property type="entry name" value="Cadherin-domain_protein"/>
</dbReference>
<feature type="domain" description="Cadherin" evidence="12">
    <location>
        <begin position="6"/>
        <end position="119"/>
    </location>
</feature>
<keyword evidence="10" id="KW-1015">Disulfide bond</keyword>
<keyword evidence="3" id="KW-0812">Transmembrane</keyword>
<evidence type="ECO:0000256" key="2">
    <source>
        <dbReference type="ARBA" id="ARBA00022536"/>
    </source>
</evidence>
<evidence type="ECO:0000256" key="6">
    <source>
        <dbReference type="ARBA" id="ARBA00022837"/>
    </source>
</evidence>
<organism evidence="13 14">
    <name type="scientific">Oryctes borbonicus</name>
    <dbReference type="NCBI Taxonomy" id="1629725"/>
    <lineage>
        <taxon>Eukaryota</taxon>
        <taxon>Metazoa</taxon>
        <taxon>Ecdysozoa</taxon>
        <taxon>Arthropoda</taxon>
        <taxon>Hexapoda</taxon>
        <taxon>Insecta</taxon>
        <taxon>Pterygota</taxon>
        <taxon>Neoptera</taxon>
        <taxon>Endopterygota</taxon>
        <taxon>Coleoptera</taxon>
        <taxon>Polyphaga</taxon>
        <taxon>Scarabaeiformia</taxon>
        <taxon>Scarabaeidae</taxon>
        <taxon>Dynastinae</taxon>
        <taxon>Oryctes</taxon>
    </lineage>
</organism>
<protein>
    <submittedName>
        <fullName evidence="13">Cadherin</fullName>
    </submittedName>
</protein>
<dbReference type="GO" id="GO:0007156">
    <property type="term" value="P:homophilic cell adhesion via plasma membrane adhesion molecules"/>
    <property type="evidence" value="ECO:0007669"/>
    <property type="project" value="InterPro"/>
</dbReference>
<feature type="non-terminal residue" evidence="13">
    <location>
        <position position="1"/>
    </location>
</feature>
<dbReference type="EMBL" id="LJIG01009847">
    <property type="protein sequence ID" value="KRT82261.1"/>
    <property type="molecule type" value="Genomic_DNA"/>
</dbReference>